<evidence type="ECO:0000256" key="2">
    <source>
        <dbReference type="ARBA" id="ARBA00022737"/>
    </source>
</evidence>
<dbReference type="OrthoDB" id="6262491at2759"/>
<protein>
    <submittedName>
        <fullName evidence="6">WD repeat-containing protein 31 isoform X1</fullName>
    </submittedName>
</protein>
<gene>
    <name evidence="6" type="primary">WDR31</name>
</gene>
<feature type="compositionally biased region" description="Low complexity" evidence="4">
    <location>
        <begin position="29"/>
        <end position="40"/>
    </location>
</feature>
<dbReference type="SMART" id="SM00320">
    <property type="entry name" value="WD40"/>
    <property type="match status" value="5"/>
</dbReference>
<dbReference type="CTD" id="114987"/>
<dbReference type="PRINTS" id="PR00320">
    <property type="entry name" value="GPROTEINBRPT"/>
</dbReference>
<evidence type="ECO:0000256" key="3">
    <source>
        <dbReference type="PROSITE-ProRule" id="PRU00221"/>
    </source>
</evidence>
<dbReference type="RefSeq" id="XP_025022892.1">
    <property type="nucleotide sequence ID" value="XM_025167124.1"/>
</dbReference>
<dbReference type="PROSITE" id="PS50294">
    <property type="entry name" value="WD_REPEATS_REGION"/>
    <property type="match status" value="2"/>
</dbReference>
<dbReference type="PROSITE" id="PS50082">
    <property type="entry name" value="WD_REPEATS_2"/>
    <property type="match status" value="3"/>
</dbReference>
<dbReference type="InterPro" id="IPR020472">
    <property type="entry name" value="WD40_PAC1"/>
</dbReference>
<feature type="repeat" description="WD" evidence="3">
    <location>
        <begin position="79"/>
        <end position="120"/>
    </location>
</feature>
<dbReference type="InterPro" id="IPR040066">
    <property type="entry name" value="WDR31"/>
</dbReference>
<dbReference type="PANTHER" id="PTHR19869:SF1">
    <property type="entry name" value="WD REPEAT-CONTAINING PROTEIN 31"/>
    <property type="match status" value="1"/>
</dbReference>
<dbReference type="GeneID" id="103050313"/>
<evidence type="ECO:0000256" key="4">
    <source>
        <dbReference type="SAM" id="MobiDB-lite"/>
    </source>
</evidence>
<organism evidence="5 6">
    <name type="scientific">Python bivittatus</name>
    <name type="common">Burmese python</name>
    <name type="synonym">Python molurus bivittatus</name>
    <dbReference type="NCBI Taxonomy" id="176946"/>
    <lineage>
        <taxon>Eukaryota</taxon>
        <taxon>Metazoa</taxon>
        <taxon>Chordata</taxon>
        <taxon>Craniata</taxon>
        <taxon>Vertebrata</taxon>
        <taxon>Euteleostomi</taxon>
        <taxon>Lepidosauria</taxon>
        <taxon>Squamata</taxon>
        <taxon>Bifurcata</taxon>
        <taxon>Unidentata</taxon>
        <taxon>Episquamata</taxon>
        <taxon>Toxicofera</taxon>
        <taxon>Serpentes</taxon>
        <taxon>Henophidia</taxon>
        <taxon>Pythonidae</taxon>
        <taxon>Python</taxon>
    </lineage>
</organism>
<dbReference type="PROSITE" id="PS00678">
    <property type="entry name" value="WD_REPEATS_1"/>
    <property type="match status" value="2"/>
</dbReference>
<sequence length="401" mass="43077">MGKWQSKLARNSSASSKYRAATYNEAERAPPTAAPKASPAHQEAVASVASLVPRLCVSGGKDKAVIVCSWCSGTVVRRFAGHEREVTKVCCLPESSWLFSASRDKTALMWDLHGGSEAARCFSGHRLVVTGLAVSSVFQKLCTGSRDNTVRLWDMETGRCLSRACVSRNLVTHLSWVPREPYVVQTSEDKTIRIWDSRGLQMACAFPAKKHIQTSCDVSLDGRYCISGSDGFDGEGCEATVRLTAEGSRCRARLRCMVGLVVQEHVRAANVFGRCSCPGGGADSSGLELHHPGKLWDLRQTGHMVYEFRGHSQTVASCVFLSQGTSAFPAIATASHDCTVKVWRQDTGACVAGLCPAGAGPLASLAACEDATLLCASSSPGIRLLQFHSARGWELREAASF</sequence>
<feature type="repeat" description="WD" evidence="3">
    <location>
        <begin position="122"/>
        <end position="163"/>
    </location>
</feature>
<evidence type="ECO:0000313" key="6">
    <source>
        <dbReference type="RefSeq" id="XP_025022892.1"/>
    </source>
</evidence>
<keyword evidence="2" id="KW-0677">Repeat</keyword>
<dbReference type="InterPro" id="IPR001680">
    <property type="entry name" value="WD40_rpt"/>
</dbReference>
<dbReference type="InterPro" id="IPR015943">
    <property type="entry name" value="WD40/YVTN_repeat-like_dom_sf"/>
</dbReference>
<dbReference type="OMA" id="KVICYPG"/>
<dbReference type="PANTHER" id="PTHR19869">
    <property type="entry name" value="SPERMATID WD-REPEAT PROTEIN"/>
    <property type="match status" value="1"/>
</dbReference>
<evidence type="ECO:0000313" key="5">
    <source>
        <dbReference type="Proteomes" id="UP000695026"/>
    </source>
</evidence>
<evidence type="ECO:0000256" key="1">
    <source>
        <dbReference type="ARBA" id="ARBA00022574"/>
    </source>
</evidence>
<dbReference type="Proteomes" id="UP000695026">
    <property type="component" value="Unplaced"/>
</dbReference>
<dbReference type="Pfam" id="PF00400">
    <property type="entry name" value="WD40"/>
    <property type="match status" value="4"/>
</dbReference>
<keyword evidence="1 3" id="KW-0853">WD repeat</keyword>
<feature type="region of interest" description="Disordered" evidence="4">
    <location>
        <begin position="20"/>
        <end position="40"/>
    </location>
</feature>
<dbReference type="InterPro" id="IPR019775">
    <property type="entry name" value="WD40_repeat_CS"/>
</dbReference>
<dbReference type="InterPro" id="IPR036322">
    <property type="entry name" value="WD40_repeat_dom_sf"/>
</dbReference>
<name>A0A9F5ILU4_PYTBI</name>
<accession>A0A9F5ILU4</accession>
<proteinExistence type="predicted"/>
<dbReference type="AlphaFoldDB" id="A0A9F5ILU4"/>
<keyword evidence="5" id="KW-1185">Reference proteome</keyword>
<dbReference type="Gene3D" id="2.130.10.10">
    <property type="entry name" value="YVTN repeat-like/Quinoprotein amine dehydrogenase"/>
    <property type="match status" value="2"/>
</dbReference>
<reference evidence="6" key="1">
    <citation type="submission" date="2025-08" db="UniProtKB">
        <authorList>
            <consortium name="RefSeq"/>
        </authorList>
    </citation>
    <scope>IDENTIFICATION</scope>
    <source>
        <tissue evidence="6">Liver</tissue>
    </source>
</reference>
<dbReference type="SUPFAM" id="SSF50978">
    <property type="entry name" value="WD40 repeat-like"/>
    <property type="match status" value="1"/>
</dbReference>
<feature type="repeat" description="WD" evidence="3">
    <location>
        <begin position="171"/>
        <end position="196"/>
    </location>
</feature>